<protein>
    <submittedName>
        <fullName evidence="2">Uncharacterized protein</fullName>
    </submittedName>
</protein>
<evidence type="ECO:0000256" key="1">
    <source>
        <dbReference type="SAM" id="MobiDB-lite"/>
    </source>
</evidence>
<feature type="region of interest" description="Disordered" evidence="1">
    <location>
        <begin position="1"/>
        <end position="39"/>
    </location>
</feature>
<keyword evidence="3" id="KW-1185">Reference proteome</keyword>
<proteinExistence type="predicted"/>
<sequence length="97" mass="11082">MHSESEDSVKIDNQDEVMTEDQLRDVEKPALTSKISHRHGGNRVLSSRCELIAGANQVRKVVSSRSASDNIHEYSYHSFYMKALDDLRKCMIDRCVI</sequence>
<accession>A0AAV2NZX1</accession>
<name>A0AAV2NZX1_9HYME</name>
<evidence type="ECO:0000313" key="3">
    <source>
        <dbReference type="Proteomes" id="UP001497644"/>
    </source>
</evidence>
<organism evidence="2 3">
    <name type="scientific">Lasius platythorax</name>
    <dbReference type="NCBI Taxonomy" id="488582"/>
    <lineage>
        <taxon>Eukaryota</taxon>
        <taxon>Metazoa</taxon>
        <taxon>Ecdysozoa</taxon>
        <taxon>Arthropoda</taxon>
        <taxon>Hexapoda</taxon>
        <taxon>Insecta</taxon>
        <taxon>Pterygota</taxon>
        <taxon>Neoptera</taxon>
        <taxon>Endopterygota</taxon>
        <taxon>Hymenoptera</taxon>
        <taxon>Apocrita</taxon>
        <taxon>Aculeata</taxon>
        <taxon>Formicoidea</taxon>
        <taxon>Formicidae</taxon>
        <taxon>Formicinae</taxon>
        <taxon>Lasius</taxon>
        <taxon>Lasius</taxon>
    </lineage>
</organism>
<evidence type="ECO:0000313" key="2">
    <source>
        <dbReference type="EMBL" id="CAL1685582.1"/>
    </source>
</evidence>
<feature type="compositionally biased region" description="Basic and acidic residues" evidence="1">
    <location>
        <begin position="1"/>
        <end position="13"/>
    </location>
</feature>
<reference evidence="2" key="1">
    <citation type="submission" date="2024-04" db="EMBL/GenBank/DDBJ databases">
        <authorList>
            <consortium name="Molecular Ecology Group"/>
        </authorList>
    </citation>
    <scope>NUCLEOTIDE SEQUENCE</scope>
</reference>
<dbReference type="AlphaFoldDB" id="A0AAV2NZX1"/>
<dbReference type="EMBL" id="OZ034829">
    <property type="protein sequence ID" value="CAL1685582.1"/>
    <property type="molecule type" value="Genomic_DNA"/>
</dbReference>
<dbReference type="Proteomes" id="UP001497644">
    <property type="component" value="Chromosome 6"/>
</dbReference>
<gene>
    <name evidence="2" type="ORF">LPLAT_LOCUS11035</name>
</gene>